<accession>A0A9Q9DWD9</accession>
<dbReference type="OrthoDB" id="4191831at2759"/>
<proteinExistence type="predicted"/>
<keyword evidence="3" id="KW-1185">Reference proteome</keyword>
<dbReference type="InterPro" id="IPR001810">
    <property type="entry name" value="F-box_dom"/>
</dbReference>
<protein>
    <recommendedName>
        <fullName evidence="1">F-box domain-containing protein</fullName>
    </recommendedName>
</protein>
<evidence type="ECO:0000313" key="3">
    <source>
        <dbReference type="Proteomes" id="UP001056012"/>
    </source>
</evidence>
<dbReference type="Pfam" id="PF12937">
    <property type="entry name" value="F-box-like"/>
    <property type="match status" value="1"/>
</dbReference>
<evidence type="ECO:0000259" key="1">
    <source>
        <dbReference type="PROSITE" id="PS50181"/>
    </source>
</evidence>
<organism evidence="2 3">
    <name type="scientific">Curvularia clavata</name>
    <dbReference type="NCBI Taxonomy" id="95742"/>
    <lineage>
        <taxon>Eukaryota</taxon>
        <taxon>Fungi</taxon>
        <taxon>Dikarya</taxon>
        <taxon>Ascomycota</taxon>
        <taxon>Pezizomycotina</taxon>
        <taxon>Dothideomycetes</taxon>
        <taxon>Pleosporomycetidae</taxon>
        <taxon>Pleosporales</taxon>
        <taxon>Pleosporineae</taxon>
        <taxon>Pleosporaceae</taxon>
        <taxon>Curvularia</taxon>
    </lineage>
</organism>
<name>A0A9Q9DWD9_CURCL</name>
<dbReference type="SUPFAM" id="SSF81383">
    <property type="entry name" value="F-box domain"/>
    <property type="match status" value="1"/>
</dbReference>
<feature type="domain" description="F-box" evidence="1">
    <location>
        <begin position="1"/>
        <end position="46"/>
    </location>
</feature>
<sequence>MASFYHLPTELVQQIVSYLSQHDRFSFCRLNHYLHTLAIPLLYRHVDLFIPPGNRLPRIDNFCLNIISDSRKANNVESIRLGLSPGEHIIQGQRWLPQDSNFDDQLMLQKAMDASSNQSLVAAIDYLRDAFRYLMVMVTDSHSSLELREYSAYAALILLTLPSLQRLDVADYKSATFNHLQTMLRNLEPGTLWNGRVSSHALTRRLSSIKRLSLLFDRKTGVAYPRTNDHFGPDHFLNLPCIEILELSVSSGTQHHAPGARGPFWSLIHRIRPTDITTLVFRHSGAYTPSLTSLLKCTPKLRSLTYEFFFDRNGMPNESGHLVNLASWSDILRNFESTLEILVFSIEYCDTSAYFFDQPRIKDRLHGYLDMTYLSRLHTLEVPIPFLTGDVEFSIGTEVYPLFPPNLRHLVIRPDLSHAQHAFPFDLSILPTSLTFEQSKLEAQNLMNARMDVSYMYQTSLTLLDLATTLESISVWQPADPSLAWFDSQVEDFATTCRNKNVTGRILTSMLLRWKKAMHWDLLEENTVFDRENPEHGRVKRFWREEWEGRPVGLASQYHLHALRTHQVKLHR</sequence>
<dbReference type="VEuPathDB" id="FungiDB:yc1106_08073"/>
<reference evidence="2" key="1">
    <citation type="submission" date="2021-12" db="EMBL/GenBank/DDBJ databases">
        <title>Curvularia clavata genome.</title>
        <authorList>
            <person name="Cao Y."/>
        </authorList>
    </citation>
    <scope>NUCLEOTIDE SEQUENCE</scope>
    <source>
        <strain evidence="2">Yc1106</strain>
    </source>
</reference>
<dbReference type="EMBL" id="CP089279">
    <property type="protein sequence ID" value="USP80799.1"/>
    <property type="molecule type" value="Genomic_DNA"/>
</dbReference>
<dbReference type="InterPro" id="IPR036047">
    <property type="entry name" value="F-box-like_dom_sf"/>
</dbReference>
<dbReference type="AlphaFoldDB" id="A0A9Q9DWD9"/>
<dbReference type="Proteomes" id="UP001056012">
    <property type="component" value="Chromosome 6"/>
</dbReference>
<gene>
    <name evidence="2" type="ORF">yc1106_08073</name>
</gene>
<dbReference type="PROSITE" id="PS50181">
    <property type="entry name" value="FBOX"/>
    <property type="match status" value="1"/>
</dbReference>
<evidence type="ECO:0000313" key="2">
    <source>
        <dbReference type="EMBL" id="USP80799.1"/>
    </source>
</evidence>